<sequence length="444" mass="45166">MTGLDLNLGLTALSLKVELLQAIARNIGGGPEAQAGSATSAAANAPTGEDAPHARGEERPPVLSDVAADPQVRPASGTLVGLRQPAAEAMRRALAEEIARLMKPETLGPQPAAGFSEAASAEGADGRFVEDRGSAADGAGFESSLAAIFRRPVAHPGAPRPATTPADKPSATTVDEQPIAAAAGDLSSSPAADHPAIAARWTGPTAPRDLPLPADASAGLAREGADDSSISVRGELTREAAPAEQTAKPAGILAARTDAAVDATADGFEPTLASSPPIATSVAAPGIERAILEGAMGLPDLSAALAASLGDGIGPMSERGGVIASFILNAAMIPGWPPPRPIEPAALRAFVFSVVGEAKLTQDEAETLLYLANLGVRAKDLRRMMRRILAAKNRSVLMLALAAILTNARAAMTALADEIAALAEEMSEERRLAAADGRSRLLLR</sequence>
<name>A0ACD4NUJ8_9HYPH</name>
<proteinExistence type="predicted"/>
<dbReference type="EMBL" id="CP113520">
    <property type="protein sequence ID" value="WAJ30501.1"/>
    <property type="molecule type" value="Genomic_DNA"/>
</dbReference>
<accession>A0ACD4NUJ8</accession>
<evidence type="ECO:0000313" key="1">
    <source>
        <dbReference type="EMBL" id="WAJ30501.1"/>
    </source>
</evidence>
<reference evidence="1" key="1">
    <citation type="submission" date="2022-11" db="EMBL/GenBank/DDBJ databases">
        <title>beta-Carotene-producing bacterium, Jeongeuplla avenae sp. nov., alleviates the salt stress of Arabidopsis seedlings.</title>
        <authorList>
            <person name="Jiang L."/>
            <person name="Lee J."/>
        </authorList>
    </citation>
    <scope>NUCLEOTIDE SEQUENCE</scope>
    <source>
        <strain evidence="1">DY_R2A_6</strain>
    </source>
</reference>
<evidence type="ECO:0000313" key="2">
    <source>
        <dbReference type="Proteomes" id="UP001163223"/>
    </source>
</evidence>
<protein>
    <submittedName>
        <fullName evidence="1">Uncharacterized protein</fullName>
    </submittedName>
</protein>
<keyword evidence="2" id="KW-1185">Reference proteome</keyword>
<gene>
    <name evidence="1" type="ORF">OXU80_09980</name>
</gene>
<dbReference type="Proteomes" id="UP001163223">
    <property type="component" value="Chromosome"/>
</dbReference>
<organism evidence="1 2">
    <name type="scientific">Antarcticirhabdus aurantiaca</name>
    <dbReference type="NCBI Taxonomy" id="2606717"/>
    <lineage>
        <taxon>Bacteria</taxon>
        <taxon>Pseudomonadati</taxon>
        <taxon>Pseudomonadota</taxon>
        <taxon>Alphaproteobacteria</taxon>
        <taxon>Hyphomicrobiales</taxon>
        <taxon>Aurantimonadaceae</taxon>
        <taxon>Antarcticirhabdus</taxon>
    </lineage>
</organism>